<comment type="caution">
    <text evidence="1">The sequence shown here is derived from an EMBL/GenBank/DDBJ whole genome shotgun (WGS) entry which is preliminary data.</text>
</comment>
<evidence type="ECO:0000313" key="1">
    <source>
        <dbReference type="EMBL" id="OIQ85579.1"/>
    </source>
</evidence>
<dbReference type="AlphaFoldDB" id="A0A1J5R788"/>
<sequence>MKRKLWTLLADRQPVAVVAADCLPNAWVIVKALQDSHDVPVTGGAMEIVPCPRTEASRTTSRARRLGCADTFLACLQRGYFILSFGGLSLDTLQA</sequence>
<proteinExistence type="predicted"/>
<name>A0A1J5R788_9ZZZZ</name>
<protein>
    <submittedName>
        <fullName evidence="1">Uncharacterized protein</fullName>
    </submittedName>
</protein>
<accession>A0A1J5R788</accession>
<organism evidence="1">
    <name type="scientific">mine drainage metagenome</name>
    <dbReference type="NCBI Taxonomy" id="410659"/>
    <lineage>
        <taxon>unclassified sequences</taxon>
        <taxon>metagenomes</taxon>
        <taxon>ecological metagenomes</taxon>
    </lineage>
</organism>
<gene>
    <name evidence="1" type="ORF">GALL_325790</name>
</gene>
<reference evidence="1" key="1">
    <citation type="submission" date="2016-10" db="EMBL/GenBank/DDBJ databases">
        <title>Sequence of Gallionella enrichment culture.</title>
        <authorList>
            <person name="Poehlein A."/>
            <person name="Muehling M."/>
            <person name="Daniel R."/>
        </authorList>
    </citation>
    <scope>NUCLEOTIDE SEQUENCE</scope>
</reference>
<dbReference type="EMBL" id="MLJW01000534">
    <property type="protein sequence ID" value="OIQ85579.1"/>
    <property type="molecule type" value="Genomic_DNA"/>
</dbReference>